<reference evidence="2" key="1">
    <citation type="submission" date="2021-12" db="EMBL/GenBank/DDBJ databases">
        <title>Convergent genome expansion in fungi linked to evolution of root-endophyte symbiosis.</title>
        <authorList>
            <consortium name="DOE Joint Genome Institute"/>
            <person name="Ke Y.-H."/>
            <person name="Bonito G."/>
            <person name="Liao H.-L."/>
            <person name="Looney B."/>
            <person name="Rojas-Flechas A."/>
            <person name="Nash J."/>
            <person name="Hameed K."/>
            <person name="Schadt C."/>
            <person name="Martin F."/>
            <person name="Crous P.W."/>
            <person name="Miettinen O."/>
            <person name="Magnuson J.K."/>
            <person name="Labbe J."/>
            <person name="Jacobson D."/>
            <person name="Doktycz M.J."/>
            <person name="Veneault-Fourrey C."/>
            <person name="Kuo A."/>
            <person name="Mondo S."/>
            <person name="Calhoun S."/>
            <person name="Riley R."/>
            <person name="Ohm R."/>
            <person name="LaButti K."/>
            <person name="Andreopoulos B."/>
            <person name="Pangilinan J."/>
            <person name="Nolan M."/>
            <person name="Tritt A."/>
            <person name="Clum A."/>
            <person name="Lipzen A."/>
            <person name="Daum C."/>
            <person name="Barry K."/>
            <person name="Grigoriev I.V."/>
            <person name="Vilgalys R."/>
        </authorList>
    </citation>
    <scope>NUCLEOTIDE SEQUENCE</scope>
    <source>
        <strain evidence="2">PMI_201</strain>
    </source>
</reference>
<dbReference type="RefSeq" id="XP_046076438.1">
    <property type="nucleotide sequence ID" value="XM_046215114.1"/>
</dbReference>
<keyword evidence="3" id="KW-1185">Reference proteome</keyword>
<evidence type="ECO:0000313" key="3">
    <source>
        <dbReference type="Proteomes" id="UP001201262"/>
    </source>
</evidence>
<dbReference type="Pfam" id="PF00561">
    <property type="entry name" value="Abhydrolase_1"/>
    <property type="match status" value="1"/>
</dbReference>
<dbReference type="PANTHER" id="PTHR43433">
    <property type="entry name" value="HYDROLASE, ALPHA/BETA FOLD FAMILY PROTEIN"/>
    <property type="match status" value="1"/>
</dbReference>
<dbReference type="InterPro" id="IPR050471">
    <property type="entry name" value="AB_hydrolase"/>
</dbReference>
<dbReference type="InterPro" id="IPR000073">
    <property type="entry name" value="AB_hydrolase_1"/>
</dbReference>
<comment type="caution">
    <text evidence="2">The sequence shown here is derived from an EMBL/GenBank/DDBJ whole genome shotgun (WGS) entry which is preliminary data.</text>
</comment>
<dbReference type="Proteomes" id="UP001201262">
    <property type="component" value="Unassembled WGS sequence"/>
</dbReference>
<gene>
    <name evidence="2" type="ORF">BGW36DRAFT_369308</name>
</gene>
<dbReference type="Gene3D" id="3.40.50.1820">
    <property type="entry name" value="alpha/beta hydrolase"/>
    <property type="match status" value="1"/>
</dbReference>
<proteinExistence type="predicted"/>
<evidence type="ECO:0000259" key="1">
    <source>
        <dbReference type="Pfam" id="PF00561"/>
    </source>
</evidence>
<protein>
    <submittedName>
        <fullName evidence="2">Acetyltransferase/esterase</fullName>
    </submittedName>
</protein>
<dbReference type="SUPFAM" id="SSF53474">
    <property type="entry name" value="alpha/beta-Hydrolases"/>
    <property type="match status" value="1"/>
</dbReference>
<dbReference type="AlphaFoldDB" id="A0AAD4KXL6"/>
<dbReference type="PANTHER" id="PTHR43433:SF5">
    <property type="entry name" value="AB HYDROLASE-1 DOMAIN-CONTAINING PROTEIN"/>
    <property type="match status" value="1"/>
</dbReference>
<accession>A0AAD4KXL6</accession>
<evidence type="ECO:0000313" key="2">
    <source>
        <dbReference type="EMBL" id="KAH8703420.1"/>
    </source>
</evidence>
<name>A0AAD4KXL6_9EURO</name>
<dbReference type="GeneID" id="70245401"/>
<feature type="domain" description="AB hydrolase-1" evidence="1">
    <location>
        <begin position="26"/>
        <end position="190"/>
    </location>
</feature>
<organism evidence="2 3">
    <name type="scientific">Talaromyces proteolyticus</name>
    <dbReference type="NCBI Taxonomy" id="1131652"/>
    <lineage>
        <taxon>Eukaryota</taxon>
        <taxon>Fungi</taxon>
        <taxon>Dikarya</taxon>
        <taxon>Ascomycota</taxon>
        <taxon>Pezizomycotina</taxon>
        <taxon>Eurotiomycetes</taxon>
        <taxon>Eurotiomycetidae</taxon>
        <taxon>Eurotiales</taxon>
        <taxon>Trichocomaceae</taxon>
        <taxon>Talaromyces</taxon>
        <taxon>Talaromyces sect. Bacilispori</taxon>
    </lineage>
</organism>
<dbReference type="InterPro" id="IPR029058">
    <property type="entry name" value="AB_hydrolase_fold"/>
</dbReference>
<sequence length="272" mass="30519">MEFNPTSASVETEGCDLHFWYQGTGPLLIMIPGGGGIGRQFNLLFEHLDEQFTVCTYDRRQTNASKVNENKLMNPAQQARDIIAIVTALGRQKTSIFANSGGGIIAFQFAISYPEFLDHVIAHETPTTSLLDNSTYRLDRAFQLVDTYRKHGVRAAFQAFMGEMKGYQDYVPAEVLSQEDAENFWENEYLVFTIYCPELRKIVENGVSIAVAAGLASEDAFYAVTTIHQSEILNCPRFIFPSHHSGYEAEPAAFAEKLLAALEHMEQKRQLT</sequence>
<dbReference type="EMBL" id="JAJTJA010000002">
    <property type="protein sequence ID" value="KAH8703420.1"/>
    <property type="molecule type" value="Genomic_DNA"/>
</dbReference>